<evidence type="ECO:0000256" key="6">
    <source>
        <dbReference type="RuleBase" id="RU003435"/>
    </source>
</evidence>
<keyword evidence="4 6" id="KW-0862">Zinc</keyword>
<dbReference type="InterPro" id="IPR001567">
    <property type="entry name" value="Pept_M3A_M3B_dom"/>
</dbReference>
<dbReference type="GO" id="GO:0004222">
    <property type="term" value="F:metalloendopeptidase activity"/>
    <property type="evidence" value="ECO:0007669"/>
    <property type="project" value="InterPro"/>
</dbReference>
<comment type="caution">
    <text evidence="8">The sequence shown here is derived from an EMBL/GenBank/DDBJ whole genome shotgun (WGS) entry which is preliminary data.</text>
</comment>
<dbReference type="SUPFAM" id="SSF55486">
    <property type="entry name" value="Metalloproteases ('zincins'), catalytic domain"/>
    <property type="match status" value="1"/>
</dbReference>
<dbReference type="Pfam" id="PF01432">
    <property type="entry name" value="Peptidase_M3"/>
    <property type="match status" value="1"/>
</dbReference>
<keyword evidence="3 6" id="KW-0378">Hydrolase</keyword>
<evidence type="ECO:0000256" key="5">
    <source>
        <dbReference type="ARBA" id="ARBA00023049"/>
    </source>
</evidence>
<dbReference type="GO" id="GO:0046872">
    <property type="term" value="F:metal ion binding"/>
    <property type="evidence" value="ECO:0007669"/>
    <property type="project" value="UniProtKB-UniRule"/>
</dbReference>
<evidence type="ECO:0000256" key="3">
    <source>
        <dbReference type="ARBA" id="ARBA00022801"/>
    </source>
</evidence>
<feature type="domain" description="Peptidase M3A/M3B catalytic" evidence="7">
    <location>
        <begin position="384"/>
        <end position="445"/>
    </location>
</feature>
<dbReference type="SUPFAM" id="SSF56112">
    <property type="entry name" value="Protein kinase-like (PK-like)"/>
    <property type="match status" value="1"/>
</dbReference>
<accession>A0A7J7LNL9</accession>
<evidence type="ECO:0000256" key="4">
    <source>
        <dbReference type="ARBA" id="ARBA00022833"/>
    </source>
</evidence>
<keyword evidence="9" id="KW-1185">Reference proteome</keyword>
<keyword evidence="1 6" id="KW-0645">Protease</keyword>
<name>A0A7J7LNL9_9MAGN</name>
<evidence type="ECO:0000256" key="1">
    <source>
        <dbReference type="ARBA" id="ARBA00022670"/>
    </source>
</evidence>
<dbReference type="AlphaFoldDB" id="A0A7J7LNL9"/>
<sequence length="464" mass="52404">MIDKSVMVKVMEKYTPGNNGKAEWENVASFLRKIDYSKVKDNAMRSKLVTLYEDLNQTFFHCKYDVCPPLDSLDMVPIDIIEMEKALAHQDLHLLEAMDLNKGYVRKCRMVRTPLVDNKLFQDWKYVKKFLAHFWWCFDRVKDDDEEVEDFFGFGMETTLRRHIGWRHPLVFTTRSSPTQMAQAEMSSAGLQIVEHDVEAYTKAKPIMISDNENVLKEQIERVPGKLKEKAVMKQKYVPKVSQATAAKEVPEKTTIDVQIECRLSTEEQNGVAVTVDSEHTGSEQNITVVFVVTAEVGTENESNAAVEVLETMLALSQVADFGLTKLTEVGNASLQTRLVGTFGYMPPDFATRFAQEESNDMMITCVIFTPQLIEAIGFLKTYNFYARRGYYSYIYAKCLAATIWADVCAKDPISLAIGTTLRAKLLQHGGAKEASTLLKDLVGSDDILRYHGKGSVPNLTSLC</sequence>
<reference evidence="8 9" key="1">
    <citation type="journal article" date="2020" name="IScience">
        <title>Genome Sequencing of the Endangered Kingdonia uniflora (Circaeasteraceae, Ranunculales) Reveals Potential Mechanisms of Evolutionary Specialization.</title>
        <authorList>
            <person name="Sun Y."/>
            <person name="Deng T."/>
            <person name="Zhang A."/>
            <person name="Moore M.J."/>
            <person name="Landis J.B."/>
            <person name="Lin N."/>
            <person name="Zhang H."/>
            <person name="Zhang X."/>
            <person name="Huang J."/>
            <person name="Zhang X."/>
            <person name="Sun H."/>
            <person name="Wang H."/>
        </authorList>
    </citation>
    <scope>NUCLEOTIDE SEQUENCE [LARGE SCALE GENOMIC DNA]</scope>
    <source>
        <strain evidence="8">TB1705</strain>
        <tissue evidence="8">Leaf</tissue>
    </source>
</reference>
<keyword evidence="2 6" id="KW-0479">Metal-binding</keyword>
<keyword evidence="5 6" id="KW-0482">Metalloprotease</keyword>
<comment type="cofactor">
    <cofactor evidence="6">
        <name>Zn(2+)</name>
        <dbReference type="ChEBI" id="CHEBI:29105"/>
    </cofactor>
    <text evidence="6">Binds 1 zinc ion.</text>
</comment>
<evidence type="ECO:0000259" key="7">
    <source>
        <dbReference type="Pfam" id="PF01432"/>
    </source>
</evidence>
<dbReference type="InterPro" id="IPR011009">
    <property type="entry name" value="Kinase-like_dom_sf"/>
</dbReference>
<organism evidence="8 9">
    <name type="scientific">Kingdonia uniflora</name>
    <dbReference type="NCBI Taxonomy" id="39325"/>
    <lineage>
        <taxon>Eukaryota</taxon>
        <taxon>Viridiplantae</taxon>
        <taxon>Streptophyta</taxon>
        <taxon>Embryophyta</taxon>
        <taxon>Tracheophyta</taxon>
        <taxon>Spermatophyta</taxon>
        <taxon>Magnoliopsida</taxon>
        <taxon>Ranunculales</taxon>
        <taxon>Circaeasteraceae</taxon>
        <taxon>Kingdonia</taxon>
    </lineage>
</organism>
<dbReference type="InterPro" id="IPR024077">
    <property type="entry name" value="Neurolysin/TOP_dom2"/>
</dbReference>
<dbReference type="GO" id="GO:0006508">
    <property type="term" value="P:proteolysis"/>
    <property type="evidence" value="ECO:0007669"/>
    <property type="project" value="UniProtKB-KW"/>
</dbReference>
<dbReference type="Gene3D" id="1.10.1370.10">
    <property type="entry name" value="Neurolysin, domain 3"/>
    <property type="match status" value="1"/>
</dbReference>
<dbReference type="Proteomes" id="UP000541444">
    <property type="component" value="Unassembled WGS sequence"/>
</dbReference>
<evidence type="ECO:0000256" key="2">
    <source>
        <dbReference type="ARBA" id="ARBA00022723"/>
    </source>
</evidence>
<evidence type="ECO:0000313" key="8">
    <source>
        <dbReference type="EMBL" id="KAF6144094.1"/>
    </source>
</evidence>
<dbReference type="OrthoDB" id="17530at2759"/>
<protein>
    <recommendedName>
        <fullName evidence="7">Peptidase M3A/M3B catalytic domain-containing protein</fullName>
    </recommendedName>
</protein>
<comment type="similarity">
    <text evidence="6">Belongs to the peptidase M3 family.</text>
</comment>
<proteinExistence type="inferred from homology"/>
<gene>
    <name evidence="8" type="ORF">GIB67_007555</name>
</gene>
<dbReference type="EMBL" id="JACGCM010002142">
    <property type="protein sequence ID" value="KAF6144094.1"/>
    <property type="molecule type" value="Genomic_DNA"/>
</dbReference>
<evidence type="ECO:0000313" key="9">
    <source>
        <dbReference type="Proteomes" id="UP000541444"/>
    </source>
</evidence>